<comment type="caution">
    <text evidence="3">The sequence shown here is derived from an EMBL/GenBank/DDBJ whole genome shotgun (WGS) entry which is preliminary data.</text>
</comment>
<dbReference type="EMBL" id="QCYY01001142">
    <property type="protein sequence ID" value="ROT80212.1"/>
    <property type="molecule type" value="Genomic_DNA"/>
</dbReference>
<sequence>MATRGGSRRRFSSLKRIVLLVFAFSAATSAAEVSLEEKDQHTDVAEPRPGGVYRGLERLSARTNRPLGSSLGHRGRIPETLRPKPETLSPGPLQPLQEPAIQFYSSITTPQHTFSREPPPKESEQLKDRINKQIQARLGAQNYQGPQQQEQPSARTPRPVPDASLWTAATQAPRRNGPVNRQGENMAFSIQSLVNPSTRAQTQEPQIDIIGGVGNPALMGVPINLGNSNSYLVPSDNRETTPQPLFGGVGDGLRQSSPLVFSGSFGNNNKQFVSLRNQSPVQTASPLNIQSLSTPSLNGFGSLSNPSLAQPGHLSASQPANFNQLVKVMQVAFDTNPSLRNYMLRLLSSVKTPSSGIGSSLGPLGPQISRDTALSLNAGTQNLGQATATHQSKQQSTAELLSQYYQQSSPNPAYQFQQNNFPLRFPGAFHSDGLSPASSPPILPADQPYVPAEHSPLSIVNAPADVSQNDILGNPSVSPSAQITPQAATVAYSNVQGCVKDTWCALALAAAVAIGATSALAVPFLAPAFLGRRRRELQYLVFSQEEAPVFTDHFMRFMKGNMTDIPEEEIMLFKSLKDPADNRAYNTHGVFSNSHNSYGHSSPHYGHNVPLHFSSLGNRDSFPVNYHPHSQFGHHRYPGREPQSDVLVVPSPAAQQQRPLMSPEAVRFYREVCFAVEQDDVPDNEITRFISQKCALFYYSGII</sequence>
<feature type="signal peptide" evidence="2">
    <location>
        <begin position="1"/>
        <end position="30"/>
    </location>
</feature>
<feature type="compositionally biased region" description="Basic and acidic residues" evidence="1">
    <location>
        <begin position="76"/>
        <end position="85"/>
    </location>
</feature>
<evidence type="ECO:0000313" key="3">
    <source>
        <dbReference type="EMBL" id="ROT80212.1"/>
    </source>
</evidence>
<organism evidence="3 4">
    <name type="scientific">Penaeus vannamei</name>
    <name type="common">Whiteleg shrimp</name>
    <name type="synonym">Litopenaeus vannamei</name>
    <dbReference type="NCBI Taxonomy" id="6689"/>
    <lineage>
        <taxon>Eukaryota</taxon>
        <taxon>Metazoa</taxon>
        <taxon>Ecdysozoa</taxon>
        <taxon>Arthropoda</taxon>
        <taxon>Crustacea</taxon>
        <taxon>Multicrustacea</taxon>
        <taxon>Malacostraca</taxon>
        <taxon>Eumalacostraca</taxon>
        <taxon>Eucarida</taxon>
        <taxon>Decapoda</taxon>
        <taxon>Dendrobranchiata</taxon>
        <taxon>Penaeoidea</taxon>
        <taxon>Penaeidae</taxon>
        <taxon>Penaeus</taxon>
    </lineage>
</organism>
<name>A0A3R7PXH9_PENVA</name>
<evidence type="ECO:0000256" key="1">
    <source>
        <dbReference type="SAM" id="MobiDB-lite"/>
    </source>
</evidence>
<protein>
    <submittedName>
        <fullName evidence="3">Uncharacterized protein</fullName>
    </submittedName>
</protein>
<accession>A0A3R7PXH9</accession>
<keyword evidence="2" id="KW-0732">Signal</keyword>
<reference evidence="3 4" key="2">
    <citation type="submission" date="2019-01" db="EMBL/GenBank/DDBJ databases">
        <title>The decoding of complex shrimp genome reveals the adaptation for benthos swimmer, frequently molting mechanism and breeding impact on genome.</title>
        <authorList>
            <person name="Sun Y."/>
            <person name="Gao Y."/>
            <person name="Yu Y."/>
        </authorList>
    </citation>
    <scope>NUCLEOTIDE SEQUENCE [LARGE SCALE GENOMIC DNA]</scope>
    <source>
        <tissue evidence="3">Muscle</tissue>
    </source>
</reference>
<keyword evidence="4" id="KW-1185">Reference proteome</keyword>
<evidence type="ECO:0000313" key="4">
    <source>
        <dbReference type="Proteomes" id="UP000283509"/>
    </source>
</evidence>
<reference evidence="3 4" key="1">
    <citation type="submission" date="2018-04" db="EMBL/GenBank/DDBJ databases">
        <authorList>
            <person name="Zhang X."/>
            <person name="Yuan J."/>
            <person name="Li F."/>
            <person name="Xiang J."/>
        </authorList>
    </citation>
    <scope>NUCLEOTIDE SEQUENCE [LARGE SCALE GENOMIC DNA]</scope>
    <source>
        <tissue evidence="3">Muscle</tissue>
    </source>
</reference>
<feature type="region of interest" description="Disordered" evidence="1">
    <location>
        <begin position="141"/>
        <end position="161"/>
    </location>
</feature>
<proteinExistence type="predicted"/>
<evidence type="ECO:0000256" key="2">
    <source>
        <dbReference type="SAM" id="SignalP"/>
    </source>
</evidence>
<dbReference type="Proteomes" id="UP000283509">
    <property type="component" value="Unassembled WGS sequence"/>
</dbReference>
<gene>
    <name evidence="3" type="ORF">C7M84_001063</name>
</gene>
<dbReference type="AlphaFoldDB" id="A0A3R7PXH9"/>
<feature type="compositionally biased region" description="Basic and acidic residues" evidence="1">
    <location>
        <begin position="35"/>
        <end position="46"/>
    </location>
</feature>
<feature type="chain" id="PRO_5018755131" evidence="2">
    <location>
        <begin position="31"/>
        <end position="703"/>
    </location>
</feature>
<dbReference type="OrthoDB" id="6358518at2759"/>
<feature type="compositionally biased region" description="Low complexity" evidence="1">
    <location>
        <begin position="141"/>
        <end position="151"/>
    </location>
</feature>
<feature type="region of interest" description="Disordered" evidence="1">
    <location>
        <begin position="34"/>
        <end position="95"/>
    </location>
</feature>